<feature type="transmembrane region" description="Helical" evidence="1">
    <location>
        <begin position="107"/>
        <end position="130"/>
    </location>
</feature>
<proteinExistence type="predicted"/>
<keyword evidence="3" id="KW-1185">Reference proteome</keyword>
<sequence length="234" mass="26939">MKPAVLLREKEVDCQASSSLKHNTDQTLRHEIEDDQGRVNLDKQMTGDKNGDGGSLVNEEMGSLNILKPYARRLRRERKLKRYNGQLYITAKGKIHRKRERKDFSPIENIGLIILQFTTAVVVLLHAVWWHESLAMREANEIASSLFKELMNLPPNVKKVVLYSDTCDDQNTNVYVATMFLAFMQTKHFLEEIHHTFLISSHTHNECDADHSEKQKKKSGMKIAHSQEWATLIG</sequence>
<keyword evidence="1" id="KW-0472">Membrane</keyword>
<evidence type="ECO:0000313" key="2">
    <source>
        <dbReference type="EMBL" id="KAF2881589.1"/>
    </source>
</evidence>
<dbReference type="OrthoDB" id="6749779at2759"/>
<dbReference type="PANTHER" id="PTHR10773">
    <property type="entry name" value="DNA-DIRECTED RNA POLYMERASES I, II, AND III SUBUNIT RPABC2"/>
    <property type="match status" value="1"/>
</dbReference>
<gene>
    <name evidence="2" type="ORF">ILUMI_24581</name>
</gene>
<organism evidence="2 3">
    <name type="scientific">Ignelater luminosus</name>
    <name type="common">Cucubano</name>
    <name type="synonym">Pyrophorus luminosus</name>
    <dbReference type="NCBI Taxonomy" id="2038154"/>
    <lineage>
        <taxon>Eukaryota</taxon>
        <taxon>Metazoa</taxon>
        <taxon>Ecdysozoa</taxon>
        <taxon>Arthropoda</taxon>
        <taxon>Hexapoda</taxon>
        <taxon>Insecta</taxon>
        <taxon>Pterygota</taxon>
        <taxon>Neoptera</taxon>
        <taxon>Endopterygota</taxon>
        <taxon>Coleoptera</taxon>
        <taxon>Polyphaga</taxon>
        <taxon>Elateriformia</taxon>
        <taxon>Elateroidea</taxon>
        <taxon>Elateridae</taxon>
        <taxon>Agrypninae</taxon>
        <taxon>Pyrophorini</taxon>
        <taxon>Ignelater</taxon>
    </lineage>
</organism>
<dbReference type="PANTHER" id="PTHR10773:SF19">
    <property type="match status" value="1"/>
</dbReference>
<dbReference type="AlphaFoldDB" id="A0A8K0C6V2"/>
<protein>
    <submittedName>
        <fullName evidence="2">Uncharacterized protein</fullName>
    </submittedName>
</protein>
<dbReference type="Proteomes" id="UP000801492">
    <property type="component" value="Unassembled WGS sequence"/>
</dbReference>
<evidence type="ECO:0000313" key="3">
    <source>
        <dbReference type="Proteomes" id="UP000801492"/>
    </source>
</evidence>
<comment type="caution">
    <text evidence="2">The sequence shown here is derived from an EMBL/GenBank/DDBJ whole genome shotgun (WGS) entry which is preliminary data.</text>
</comment>
<dbReference type="EMBL" id="VTPC01090718">
    <property type="protein sequence ID" value="KAF2881589.1"/>
    <property type="molecule type" value="Genomic_DNA"/>
</dbReference>
<reference evidence="2" key="1">
    <citation type="submission" date="2019-08" db="EMBL/GenBank/DDBJ databases">
        <title>The genome of the North American firefly Photinus pyralis.</title>
        <authorList>
            <consortium name="Photinus pyralis genome working group"/>
            <person name="Fallon T.R."/>
            <person name="Sander Lower S.E."/>
            <person name="Weng J.-K."/>
        </authorList>
    </citation>
    <scope>NUCLEOTIDE SEQUENCE</scope>
    <source>
        <strain evidence="2">TRF0915ILg1</strain>
        <tissue evidence="2">Whole body</tissue>
    </source>
</reference>
<accession>A0A8K0C6V2</accession>
<name>A0A8K0C6V2_IGNLU</name>
<keyword evidence="1" id="KW-0812">Transmembrane</keyword>
<keyword evidence="1" id="KW-1133">Transmembrane helix</keyword>
<evidence type="ECO:0000256" key="1">
    <source>
        <dbReference type="SAM" id="Phobius"/>
    </source>
</evidence>